<feature type="compositionally biased region" description="Low complexity" evidence="1">
    <location>
        <begin position="35"/>
        <end position="45"/>
    </location>
</feature>
<dbReference type="AlphaFoldDB" id="A0AAF0YIG0"/>
<dbReference type="Proteomes" id="UP000827549">
    <property type="component" value="Chromosome 6"/>
</dbReference>
<evidence type="ECO:0000256" key="1">
    <source>
        <dbReference type="SAM" id="MobiDB-lite"/>
    </source>
</evidence>
<dbReference type="RefSeq" id="XP_062631092.1">
    <property type="nucleotide sequence ID" value="XM_062775108.1"/>
</dbReference>
<dbReference type="GeneID" id="87811731"/>
<protein>
    <submittedName>
        <fullName evidence="2">Uncharacterized protein</fullName>
    </submittedName>
</protein>
<dbReference type="EMBL" id="CP086719">
    <property type="protein sequence ID" value="WOO85066.1"/>
    <property type="molecule type" value="Genomic_DNA"/>
</dbReference>
<proteinExistence type="predicted"/>
<name>A0AAF0YIG0_9TREE</name>
<evidence type="ECO:0000313" key="2">
    <source>
        <dbReference type="EMBL" id="WOO85066.1"/>
    </source>
</evidence>
<reference evidence="2" key="1">
    <citation type="submission" date="2023-10" db="EMBL/GenBank/DDBJ databases">
        <authorList>
            <person name="Noh H."/>
        </authorList>
    </citation>
    <scope>NUCLEOTIDE SEQUENCE</scope>
    <source>
        <strain evidence="2">DUCC4014</strain>
    </source>
</reference>
<gene>
    <name evidence="2" type="ORF">LOC62_06G008567</name>
</gene>
<feature type="compositionally biased region" description="Pro residues" evidence="1">
    <location>
        <begin position="7"/>
        <end position="34"/>
    </location>
</feature>
<sequence>MGGWQPPHQPPPNGWQPPQPQAYPYPGQPYPQPQTQPQAPAYRPPHVANLTELEAGTAQPNFLLPPGPNGTVLGMTMEQLEARNAAIAASPLGRMAAFLDRFERPAQLPPPPPPDAQLNESMANMFISRGADPAVIQPHIGELAGVLGQATTLMNQRKHEDAYQKHREAWHAANPKRGIFGTRPPTPPMPALPEEDRADPEEYLAHMLHGGGLIQSPVPGCKYCEPFAKMRAAHAERYVEHQALLRQNREQRWNERVRTWRATYGRDYDHGRASAVQDRFGNGWDYLEGGAAWDAEDARIRAIEERMSSSD</sequence>
<keyword evidence="3" id="KW-1185">Reference proteome</keyword>
<organism evidence="2 3">
    <name type="scientific">Vanrija pseudolonga</name>
    <dbReference type="NCBI Taxonomy" id="143232"/>
    <lineage>
        <taxon>Eukaryota</taxon>
        <taxon>Fungi</taxon>
        <taxon>Dikarya</taxon>
        <taxon>Basidiomycota</taxon>
        <taxon>Agaricomycotina</taxon>
        <taxon>Tremellomycetes</taxon>
        <taxon>Trichosporonales</taxon>
        <taxon>Trichosporonaceae</taxon>
        <taxon>Vanrija</taxon>
    </lineage>
</organism>
<accession>A0AAF0YIG0</accession>
<evidence type="ECO:0000313" key="3">
    <source>
        <dbReference type="Proteomes" id="UP000827549"/>
    </source>
</evidence>
<feature type="region of interest" description="Disordered" evidence="1">
    <location>
        <begin position="1"/>
        <end position="46"/>
    </location>
</feature>